<dbReference type="EC" id="3.2.1.23" evidence="4 11"/>
<dbReference type="GeneID" id="110715964"/>
<dbReference type="InterPro" id="IPR008979">
    <property type="entry name" value="Galactose-bd-like_sf"/>
</dbReference>
<dbReference type="EnsemblPlants" id="AUR62025284-RA">
    <property type="protein sequence ID" value="AUR62025284-RA:cds"/>
    <property type="gene ID" value="AUR62025284"/>
</dbReference>
<evidence type="ECO:0000256" key="3">
    <source>
        <dbReference type="ARBA" id="ARBA00009809"/>
    </source>
</evidence>
<evidence type="ECO:0000313" key="16">
    <source>
        <dbReference type="Proteomes" id="UP000596660"/>
    </source>
</evidence>
<dbReference type="GO" id="GO:0048046">
    <property type="term" value="C:apoplast"/>
    <property type="evidence" value="ECO:0007669"/>
    <property type="project" value="UniProtKB-SubCell"/>
</dbReference>
<keyword evidence="5" id="KW-0052">Apoplast</keyword>
<dbReference type="InterPro" id="IPR019801">
    <property type="entry name" value="Glyco_hydro_35_CS"/>
</dbReference>
<dbReference type="PANTHER" id="PTHR23421">
    <property type="entry name" value="BETA-GALACTOSIDASE RELATED"/>
    <property type="match status" value="1"/>
</dbReference>
<name>A0A803M8Q8_CHEQI</name>
<dbReference type="Proteomes" id="UP000596660">
    <property type="component" value="Unplaced"/>
</dbReference>
<sequence length="827" mass="92034">MKTHMIFILLAIVTIFTPSILSTTVSHDGRALLINGERKIILSGSIHYPRSTPEMWPDLIRKAKEGGLDAIETYVFWNAHEPVRRQYDFTGRNDLIRFLKTIKQAGLYAILRIGPYACAEWNYGGFPVWLHNLPGIQIRTDNKVFMDEMQTFTTLIVDMVKKENLLAPEGGPIILTQIENEYGNIMDPYGDAGKRYINWCAKMAVAQNVGVPWIMCQQSDAPQPMINTCNGWYCHDFTPNNPNSPKIWTENWTGWFKNWGGKLPHRTAEDVAYAVARFFQTGGTVQNYYMYHGGTNFGRTTGGPYITTSYDYDAPLDEYGNLNQPKWGHLKELHAVLHSIEKVLTYGDITKTDLGNNVTVTTYKTSVISSCFINNDNTSNDATITYNGKNFTIPAWSVSILPDCKNEVYNTAKVNTQTNIVAKIPNGAKKEPSALTWNWTRERIGKFAKGGKGDFAMDVLLEQKAVTNDSSDYLWYITTFHLEKNDPLLSNGDLKLNINSSAHVLHVYVNGHELGYEYVNTSAYVYTFEKKVNLRSGKNIIALLSATVGLKNYGSFYDLTPVGITGPVKLVGKQGAVLKDLSNHAWTYHTGLEGLDHDHLYSEKSLYVNKWRTSHGMPINTRMIWYKTTFKPPLGTDPVVVDLSGMGKGEAWVNGLSIGRYWPSYVSDNDGCTLEPCNYRGQYDNNKCLTNCGKPIQTEYHVPRSFLRSDVNTLVLFEELGGNPTGVNFKTVRAGGACANAYEGNLLALSCEGRPISGIKFASFGAPQGVCGSFEKGSCESANDAKSILTKACVGKEFCLLDVSEKTFGAASSCGDKTKRLAVELVC</sequence>
<evidence type="ECO:0000256" key="9">
    <source>
        <dbReference type="ARBA" id="ARBA00023180"/>
    </source>
</evidence>
<evidence type="ECO:0000256" key="13">
    <source>
        <dbReference type="SAM" id="SignalP"/>
    </source>
</evidence>
<evidence type="ECO:0000256" key="5">
    <source>
        <dbReference type="ARBA" id="ARBA00022523"/>
    </source>
</evidence>
<protein>
    <recommendedName>
        <fullName evidence="4 11">Beta-galactosidase</fullName>
        <ecNumber evidence="4 11">3.2.1.23</ecNumber>
    </recommendedName>
</protein>
<keyword evidence="10 11" id="KW-0326">Glycosidase</keyword>
<dbReference type="Pfam" id="PF01301">
    <property type="entry name" value="Glyco_hydro_35"/>
    <property type="match status" value="1"/>
</dbReference>
<dbReference type="Gene3D" id="2.60.120.740">
    <property type="match status" value="1"/>
</dbReference>
<dbReference type="GO" id="GO:0030246">
    <property type="term" value="F:carbohydrate binding"/>
    <property type="evidence" value="ECO:0007669"/>
    <property type="project" value="InterPro"/>
</dbReference>
<dbReference type="PROSITE" id="PS50228">
    <property type="entry name" value="SUEL_LECTIN"/>
    <property type="match status" value="1"/>
</dbReference>
<dbReference type="KEGG" id="cqi:110715964"/>
<dbReference type="InterPro" id="IPR048913">
    <property type="entry name" value="BetaGal_gal-bd"/>
</dbReference>
<dbReference type="InterPro" id="IPR001944">
    <property type="entry name" value="Glycoside_Hdrlase_35"/>
</dbReference>
<keyword evidence="16" id="KW-1185">Reference proteome</keyword>
<evidence type="ECO:0000256" key="6">
    <source>
        <dbReference type="ARBA" id="ARBA00022525"/>
    </source>
</evidence>
<dbReference type="SUPFAM" id="SSF49785">
    <property type="entry name" value="Galactose-binding domain-like"/>
    <property type="match status" value="2"/>
</dbReference>
<feature type="domain" description="SUEL-type lectin" evidence="14">
    <location>
        <begin position="741"/>
        <end position="827"/>
    </location>
</feature>
<dbReference type="FunFam" id="2.60.120.260:FF:000142">
    <property type="entry name" value="Beta-galactosidase"/>
    <property type="match status" value="1"/>
</dbReference>
<keyword evidence="7 13" id="KW-0732">Signal</keyword>
<dbReference type="SUPFAM" id="SSF51445">
    <property type="entry name" value="(Trans)glycosidases"/>
    <property type="match status" value="1"/>
</dbReference>
<dbReference type="Pfam" id="PF21467">
    <property type="entry name" value="BetaGal_gal-bd"/>
    <property type="match status" value="1"/>
</dbReference>
<evidence type="ECO:0000256" key="11">
    <source>
        <dbReference type="RuleBase" id="RU000675"/>
    </source>
</evidence>
<dbReference type="InterPro" id="IPR043159">
    <property type="entry name" value="Lectin_gal-bd_sf"/>
</dbReference>
<evidence type="ECO:0000259" key="14">
    <source>
        <dbReference type="PROSITE" id="PS50228"/>
    </source>
</evidence>
<dbReference type="AlphaFoldDB" id="A0A803M8Q8"/>
<dbReference type="GO" id="GO:0004565">
    <property type="term" value="F:beta-galactosidase activity"/>
    <property type="evidence" value="ECO:0007669"/>
    <property type="project" value="UniProtKB-EC"/>
</dbReference>
<gene>
    <name evidence="15" type="primary">LOC110715964</name>
</gene>
<dbReference type="FunFam" id="3.20.20.80:FF:000098">
    <property type="entry name" value="Beta-galactosidase"/>
    <property type="match status" value="1"/>
</dbReference>
<dbReference type="Pfam" id="PF17834">
    <property type="entry name" value="GHD"/>
    <property type="match status" value="1"/>
</dbReference>
<dbReference type="InterPro" id="IPR041392">
    <property type="entry name" value="GHD"/>
</dbReference>
<dbReference type="CDD" id="cd22842">
    <property type="entry name" value="Gal_Rha_Lectin_BGal"/>
    <property type="match status" value="1"/>
</dbReference>
<evidence type="ECO:0000256" key="4">
    <source>
        <dbReference type="ARBA" id="ARBA00012756"/>
    </source>
</evidence>
<evidence type="ECO:0000256" key="1">
    <source>
        <dbReference type="ARBA" id="ARBA00001412"/>
    </source>
</evidence>
<dbReference type="Gene3D" id="3.20.20.80">
    <property type="entry name" value="Glycosidases"/>
    <property type="match status" value="1"/>
</dbReference>
<evidence type="ECO:0000256" key="12">
    <source>
        <dbReference type="RuleBase" id="RU003679"/>
    </source>
</evidence>
<reference evidence="15" key="2">
    <citation type="submission" date="2021-03" db="UniProtKB">
        <authorList>
            <consortium name="EnsemblPlants"/>
        </authorList>
    </citation>
    <scope>IDENTIFICATION</scope>
</reference>
<dbReference type="PRINTS" id="PR00742">
    <property type="entry name" value="GLHYDRLASE35"/>
</dbReference>
<evidence type="ECO:0000313" key="15">
    <source>
        <dbReference type="EnsemblPlants" id="AUR62025284-RA:cds"/>
    </source>
</evidence>
<dbReference type="InterPro" id="IPR000922">
    <property type="entry name" value="Lectin_gal-bd_dom"/>
</dbReference>
<dbReference type="OMA" id="TYNTAKI"/>
<dbReference type="OrthoDB" id="1657402at2759"/>
<evidence type="ECO:0000256" key="2">
    <source>
        <dbReference type="ARBA" id="ARBA00004271"/>
    </source>
</evidence>
<comment type="subcellular location">
    <subcellularLocation>
        <location evidence="2">Secreted</location>
        <location evidence="2">Extracellular space</location>
        <location evidence="2">Apoplast</location>
    </subcellularLocation>
</comment>
<comment type="similarity">
    <text evidence="3 12">Belongs to the glycosyl hydrolase 35 family.</text>
</comment>
<keyword evidence="8 11" id="KW-0378">Hydrolase</keyword>
<dbReference type="Gramene" id="AUR62025284-RA">
    <property type="protein sequence ID" value="AUR62025284-RA:cds"/>
    <property type="gene ID" value="AUR62025284"/>
</dbReference>
<keyword evidence="9" id="KW-0325">Glycoprotein</keyword>
<dbReference type="PROSITE" id="PS01182">
    <property type="entry name" value="GLYCOSYL_HYDROL_F35"/>
    <property type="match status" value="1"/>
</dbReference>
<evidence type="ECO:0000256" key="8">
    <source>
        <dbReference type="ARBA" id="ARBA00022801"/>
    </source>
</evidence>
<dbReference type="Pfam" id="PF02140">
    <property type="entry name" value="SUEL_Lectin"/>
    <property type="match status" value="1"/>
</dbReference>
<keyword evidence="6" id="KW-0964">Secreted</keyword>
<reference evidence="15" key="1">
    <citation type="journal article" date="2017" name="Nature">
        <title>The genome of Chenopodium quinoa.</title>
        <authorList>
            <person name="Jarvis D.E."/>
            <person name="Ho Y.S."/>
            <person name="Lightfoot D.J."/>
            <person name="Schmoeckel S.M."/>
            <person name="Li B."/>
            <person name="Borm T.J.A."/>
            <person name="Ohyanagi H."/>
            <person name="Mineta K."/>
            <person name="Michell C.T."/>
            <person name="Saber N."/>
            <person name="Kharbatia N.M."/>
            <person name="Rupper R.R."/>
            <person name="Sharp A.R."/>
            <person name="Dally N."/>
            <person name="Boughton B.A."/>
            <person name="Woo Y.H."/>
            <person name="Gao G."/>
            <person name="Schijlen E.G.W.M."/>
            <person name="Guo X."/>
            <person name="Momin A.A."/>
            <person name="Negrao S."/>
            <person name="Al-Babili S."/>
            <person name="Gehring C."/>
            <person name="Roessner U."/>
            <person name="Jung C."/>
            <person name="Murphy K."/>
            <person name="Arold S.T."/>
            <person name="Gojobori T."/>
            <person name="van der Linden C.G."/>
            <person name="van Loo E.N."/>
            <person name="Jellen E.N."/>
            <person name="Maughan P.J."/>
            <person name="Tester M."/>
        </authorList>
    </citation>
    <scope>NUCLEOTIDE SEQUENCE [LARGE SCALE GENOMIC DNA]</scope>
    <source>
        <strain evidence="15">cv. PI 614886</strain>
    </source>
</reference>
<feature type="signal peptide" evidence="13">
    <location>
        <begin position="1"/>
        <end position="22"/>
    </location>
</feature>
<dbReference type="RefSeq" id="XP_021750275.1">
    <property type="nucleotide sequence ID" value="XM_021894583.1"/>
</dbReference>
<proteinExistence type="inferred from homology"/>
<accession>A0A803M8Q8</accession>
<comment type="catalytic activity">
    <reaction evidence="1 11">
        <text>Hydrolysis of terminal non-reducing beta-D-galactose residues in beta-D-galactosides.</text>
        <dbReference type="EC" id="3.2.1.23"/>
    </reaction>
</comment>
<dbReference type="Gene3D" id="2.60.120.260">
    <property type="entry name" value="Galactose-binding domain-like"/>
    <property type="match status" value="2"/>
</dbReference>
<dbReference type="InterPro" id="IPR031330">
    <property type="entry name" value="Gly_Hdrlase_35_cat"/>
</dbReference>
<evidence type="ECO:0000256" key="10">
    <source>
        <dbReference type="ARBA" id="ARBA00023295"/>
    </source>
</evidence>
<evidence type="ECO:0000256" key="7">
    <source>
        <dbReference type="ARBA" id="ARBA00022729"/>
    </source>
</evidence>
<dbReference type="InterPro" id="IPR017853">
    <property type="entry name" value="GH"/>
</dbReference>
<organism evidence="15 16">
    <name type="scientific">Chenopodium quinoa</name>
    <name type="common">Quinoa</name>
    <dbReference type="NCBI Taxonomy" id="63459"/>
    <lineage>
        <taxon>Eukaryota</taxon>
        <taxon>Viridiplantae</taxon>
        <taxon>Streptophyta</taxon>
        <taxon>Embryophyta</taxon>
        <taxon>Tracheophyta</taxon>
        <taxon>Spermatophyta</taxon>
        <taxon>Magnoliopsida</taxon>
        <taxon>eudicotyledons</taxon>
        <taxon>Gunneridae</taxon>
        <taxon>Pentapetalae</taxon>
        <taxon>Caryophyllales</taxon>
        <taxon>Chenopodiaceae</taxon>
        <taxon>Chenopodioideae</taxon>
        <taxon>Atripliceae</taxon>
        <taxon>Chenopodium</taxon>
    </lineage>
</organism>
<dbReference type="GO" id="GO:0005975">
    <property type="term" value="P:carbohydrate metabolic process"/>
    <property type="evidence" value="ECO:0007669"/>
    <property type="project" value="InterPro"/>
</dbReference>
<feature type="chain" id="PRO_5031100730" description="Beta-galactosidase" evidence="13">
    <location>
        <begin position="23"/>
        <end position="827"/>
    </location>
</feature>